<dbReference type="AlphaFoldDB" id="A0A841GRF8"/>
<evidence type="ECO:0000313" key="2">
    <source>
        <dbReference type="Proteomes" id="UP000585721"/>
    </source>
</evidence>
<organism evidence="1 2">
    <name type="scientific">Tolumonas osonensis</name>
    <dbReference type="NCBI Taxonomy" id="675874"/>
    <lineage>
        <taxon>Bacteria</taxon>
        <taxon>Pseudomonadati</taxon>
        <taxon>Pseudomonadota</taxon>
        <taxon>Gammaproteobacteria</taxon>
        <taxon>Aeromonadales</taxon>
        <taxon>Aeromonadaceae</taxon>
        <taxon>Tolumonas</taxon>
    </lineage>
</organism>
<dbReference type="Proteomes" id="UP000585721">
    <property type="component" value="Unassembled WGS sequence"/>
</dbReference>
<reference evidence="1 2" key="1">
    <citation type="submission" date="2020-08" db="EMBL/GenBank/DDBJ databases">
        <title>Genomic Encyclopedia of Type Strains, Phase IV (KMG-IV): sequencing the most valuable type-strain genomes for metagenomic binning, comparative biology and taxonomic classification.</title>
        <authorList>
            <person name="Goeker M."/>
        </authorList>
    </citation>
    <scope>NUCLEOTIDE SEQUENCE [LARGE SCALE GENOMIC DNA]</scope>
    <source>
        <strain evidence="1 2">DSM 22975</strain>
    </source>
</reference>
<evidence type="ECO:0000313" key="1">
    <source>
        <dbReference type="EMBL" id="MBB6056243.1"/>
    </source>
</evidence>
<keyword evidence="2" id="KW-1185">Reference proteome</keyword>
<gene>
    <name evidence="1" type="ORF">HNR75_002175</name>
</gene>
<accession>A0A841GRF8</accession>
<protein>
    <submittedName>
        <fullName evidence="1">Uncharacterized protein</fullName>
    </submittedName>
</protein>
<name>A0A841GRF8_9GAMM</name>
<dbReference type="EMBL" id="JACHGR010000007">
    <property type="protein sequence ID" value="MBB6056243.1"/>
    <property type="molecule type" value="Genomic_DNA"/>
</dbReference>
<comment type="caution">
    <text evidence="1">The sequence shown here is derived from an EMBL/GenBank/DDBJ whole genome shotgun (WGS) entry which is preliminary data.</text>
</comment>
<proteinExistence type="predicted"/>
<sequence>MDLHLTEIKNAHLFAEYLMCSGIKLPRSRSEEWEFFDTRKECVTARIKRDEKGKARFFICAALLGRK</sequence>
<dbReference type="RefSeq" id="WP_188026969.1">
    <property type="nucleotide sequence ID" value="NZ_JACHGR010000007.1"/>
</dbReference>